<proteinExistence type="predicted"/>
<feature type="transmembrane region" description="Helical" evidence="1">
    <location>
        <begin position="48"/>
        <end position="65"/>
    </location>
</feature>
<dbReference type="Pfam" id="PF12650">
    <property type="entry name" value="DUF3784"/>
    <property type="match status" value="1"/>
</dbReference>
<keyword evidence="1" id="KW-0812">Transmembrane</keyword>
<keyword evidence="1" id="KW-0472">Membrane</keyword>
<dbReference type="RefSeq" id="WP_242944305.1">
    <property type="nucleotide sequence ID" value="NZ_FQXP01000004.1"/>
</dbReference>
<feature type="transmembrane region" description="Helical" evidence="1">
    <location>
        <begin position="6"/>
        <end position="27"/>
    </location>
</feature>
<reference evidence="2 3" key="1">
    <citation type="submission" date="2016-11" db="EMBL/GenBank/DDBJ databases">
        <authorList>
            <person name="Jaros S."/>
            <person name="Januszkiewicz K."/>
            <person name="Wedrychowicz H."/>
        </authorList>
    </citation>
    <scope>NUCLEOTIDE SEQUENCE [LARGE SCALE GENOMIC DNA]</scope>
    <source>
        <strain evidence="2 3">DSM 3089</strain>
    </source>
</reference>
<gene>
    <name evidence="2" type="ORF">SAMN02745196_01172</name>
</gene>
<accession>A0A1M5V8T1</accession>
<dbReference type="EMBL" id="FQXP01000004">
    <property type="protein sequence ID" value="SHH71620.1"/>
    <property type="molecule type" value="Genomic_DNA"/>
</dbReference>
<dbReference type="Proteomes" id="UP000184526">
    <property type="component" value="Unassembled WGS sequence"/>
</dbReference>
<name>A0A1M5V8T1_9CLOT</name>
<organism evidence="2 3">
    <name type="scientific">Clostridium collagenovorans DSM 3089</name>
    <dbReference type="NCBI Taxonomy" id="1121306"/>
    <lineage>
        <taxon>Bacteria</taxon>
        <taxon>Bacillati</taxon>
        <taxon>Bacillota</taxon>
        <taxon>Clostridia</taxon>
        <taxon>Eubacteriales</taxon>
        <taxon>Clostridiaceae</taxon>
        <taxon>Clostridium</taxon>
    </lineage>
</organism>
<feature type="transmembrane region" description="Helical" evidence="1">
    <location>
        <begin position="71"/>
        <end position="93"/>
    </location>
</feature>
<keyword evidence="3" id="KW-1185">Reference proteome</keyword>
<protein>
    <recommendedName>
        <fullName evidence="4">DUF3784 domain-containing protein</fullName>
    </recommendedName>
</protein>
<sequence>MGEVGVIVIFVFLGIMLSLGKFSFLIAGFNTLTKEEKEKYDVKSLCKFMGKIMFLIAFSVALPLIGEKYNIEGMIYLTPICIVGIVIFAVFYANTGNRFENKVEERKKPTIKDEDK</sequence>
<dbReference type="AlphaFoldDB" id="A0A1M5V8T1"/>
<evidence type="ECO:0000256" key="1">
    <source>
        <dbReference type="SAM" id="Phobius"/>
    </source>
</evidence>
<evidence type="ECO:0000313" key="3">
    <source>
        <dbReference type="Proteomes" id="UP000184526"/>
    </source>
</evidence>
<keyword evidence="1" id="KW-1133">Transmembrane helix</keyword>
<evidence type="ECO:0000313" key="2">
    <source>
        <dbReference type="EMBL" id="SHH71620.1"/>
    </source>
</evidence>
<dbReference type="InterPro" id="IPR017259">
    <property type="entry name" value="UCP037672"/>
</dbReference>
<dbReference type="STRING" id="1121306.SAMN02745196_01172"/>
<evidence type="ECO:0008006" key="4">
    <source>
        <dbReference type="Google" id="ProtNLM"/>
    </source>
</evidence>